<sequence>MYVMELASPKVYRMINVAQNVDFEVALKIVTAAVSSCATLKFPAICPPLYWLSNDSYVLSHPTKKQKK</sequence>
<dbReference type="RefSeq" id="XP_067522176.1">
    <property type="nucleotide sequence ID" value="XM_067666075.1"/>
</dbReference>
<reference evidence="1 2" key="1">
    <citation type="journal article" date="2009" name="PLoS Genet.">
        <title>Genomic analysis of the basal lineage fungus Rhizopus oryzae reveals a whole-genome duplication.</title>
        <authorList>
            <person name="Ma L.-J."/>
            <person name="Ibrahim A.S."/>
            <person name="Skory C."/>
            <person name="Grabherr M.G."/>
            <person name="Burger G."/>
            <person name="Butler M."/>
            <person name="Elias M."/>
            <person name="Idnurm A."/>
            <person name="Lang B.F."/>
            <person name="Sone T."/>
            <person name="Abe A."/>
            <person name="Calvo S.E."/>
            <person name="Corrochano L.M."/>
            <person name="Engels R."/>
            <person name="Fu J."/>
            <person name="Hansberg W."/>
            <person name="Kim J.-M."/>
            <person name="Kodira C.D."/>
            <person name="Koehrsen M.J."/>
            <person name="Liu B."/>
            <person name="Miranda-Saavedra D."/>
            <person name="O'Leary S."/>
            <person name="Ortiz-Castellanos L."/>
            <person name="Poulter R."/>
            <person name="Rodriguez-Romero J."/>
            <person name="Ruiz-Herrera J."/>
            <person name="Shen Y.-Q."/>
            <person name="Zeng Q."/>
            <person name="Galagan J."/>
            <person name="Birren B.W."/>
            <person name="Cuomo C.A."/>
            <person name="Wickes B.L."/>
        </authorList>
    </citation>
    <scope>NUCLEOTIDE SEQUENCE [LARGE SCALE GENOMIC DNA]</scope>
    <source>
        <strain evidence="2">RA 99-880 / ATCC MYA-4621 / FGSC 9543 / NRRL 43880</strain>
    </source>
</reference>
<dbReference type="InParanoid" id="I1CEA0"/>
<dbReference type="VEuPathDB" id="FungiDB:RO3G_11491"/>
<proteinExistence type="predicted"/>
<gene>
    <name evidence="1" type="ORF">RO3G_11491</name>
</gene>
<organism evidence="1 2">
    <name type="scientific">Rhizopus delemar (strain RA 99-880 / ATCC MYA-4621 / FGSC 9543 / NRRL 43880)</name>
    <name type="common">Mucormycosis agent</name>
    <name type="synonym">Rhizopus arrhizus var. delemar</name>
    <dbReference type="NCBI Taxonomy" id="246409"/>
    <lineage>
        <taxon>Eukaryota</taxon>
        <taxon>Fungi</taxon>
        <taxon>Fungi incertae sedis</taxon>
        <taxon>Mucoromycota</taxon>
        <taxon>Mucoromycotina</taxon>
        <taxon>Mucoromycetes</taxon>
        <taxon>Mucorales</taxon>
        <taxon>Mucorineae</taxon>
        <taxon>Rhizopodaceae</taxon>
        <taxon>Rhizopus</taxon>
    </lineage>
</organism>
<dbReference type="GeneID" id="93618456"/>
<name>I1CEA0_RHIO9</name>
<evidence type="ECO:0000313" key="1">
    <source>
        <dbReference type="EMBL" id="EIE86780.1"/>
    </source>
</evidence>
<dbReference type="AlphaFoldDB" id="I1CEA0"/>
<accession>I1CEA0</accession>
<protein>
    <submittedName>
        <fullName evidence="1">Uncharacterized protein</fullName>
    </submittedName>
</protein>
<evidence type="ECO:0000313" key="2">
    <source>
        <dbReference type="Proteomes" id="UP000009138"/>
    </source>
</evidence>
<dbReference type="Proteomes" id="UP000009138">
    <property type="component" value="Unassembled WGS sequence"/>
</dbReference>
<keyword evidence="2" id="KW-1185">Reference proteome</keyword>
<dbReference type="EMBL" id="CH476740">
    <property type="protein sequence ID" value="EIE86780.1"/>
    <property type="molecule type" value="Genomic_DNA"/>
</dbReference>